<dbReference type="OrthoDB" id="5198338at2"/>
<gene>
    <name evidence="1" type="ORF">CLV30_101145</name>
</gene>
<evidence type="ECO:0000313" key="2">
    <source>
        <dbReference type="Proteomes" id="UP000243528"/>
    </source>
</evidence>
<name>A0A2P8EFD4_9ACTN</name>
<organism evidence="1 2">
    <name type="scientific">Haloactinopolyspora alba</name>
    <dbReference type="NCBI Taxonomy" id="648780"/>
    <lineage>
        <taxon>Bacteria</taxon>
        <taxon>Bacillati</taxon>
        <taxon>Actinomycetota</taxon>
        <taxon>Actinomycetes</taxon>
        <taxon>Jiangellales</taxon>
        <taxon>Jiangellaceae</taxon>
        <taxon>Haloactinopolyspora</taxon>
    </lineage>
</organism>
<dbReference type="RefSeq" id="WP_106535264.1">
    <property type="nucleotide sequence ID" value="NZ_ML142897.1"/>
</dbReference>
<dbReference type="AlphaFoldDB" id="A0A2P8EFD4"/>
<sequence length="118" mass="12618">MLTTTASPARPETVLDHDIACPIGWCDETGPHPTHRQYLYTVPGAVREDGHLGVNLVQRDRPGEPIRVELTSTTARSDDLALKLNTTRATDIAQALTAAVTKAARLHSATSGQEPPVG</sequence>
<dbReference type="Proteomes" id="UP000243528">
    <property type="component" value="Unassembled WGS sequence"/>
</dbReference>
<reference evidence="1 2" key="1">
    <citation type="submission" date="2018-03" db="EMBL/GenBank/DDBJ databases">
        <title>Genomic Encyclopedia of Archaeal and Bacterial Type Strains, Phase II (KMG-II): from individual species to whole genera.</title>
        <authorList>
            <person name="Goeker M."/>
        </authorList>
    </citation>
    <scope>NUCLEOTIDE SEQUENCE [LARGE SCALE GENOMIC DNA]</scope>
    <source>
        <strain evidence="1 2">DSM 45211</strain>
    </source>
</reference>
<evidence type="ECO:0000313" key="1">
    <source>
        <dbReference type="EMBL" id="PSL08178.1"/>
    </source>
</evidence>
<keyword evidence="2" id="KW-1185">Reference proteome</keyword>
<protein>
    <submittedName>
        <fullName evidence="1">Uncharacterized protein</fullName>
    </submittedName>
</protein>
<dbReference type="EMBL" id="PYGE01000001">
    <property type="protein sequence ID" value="PSL08178.1"/>
    <property type="molecule type" value="Genomic_DNA"/>
</dbReference>
<accession>A0A2P8EFD4</accession>
<proteinExistence type="predicted"/>
<comment type="caution">
    <text evidence="1">The sequence shown here is derived from an EMBL/GenBank/DDBJ whole genome shotgun (WGS) entry which is preliminary data.</text>
</comment>